<dbReference type="Proteomes" id="UP000198928">
    <property type="component" value="Unassembled WGS sequence"/>
</dbReference>
<evidence type="ECO:0000313" key="5">
    <source>
        <dbReference type="EMBL" id="SFK90148.1"/>
    </source>
</evidence>
<feature type="transmembrane region" description="Helical" evidence="3">
    <location>
        <begin position="36"/>
        <end position="58"/>
    </location>
</feature>
<reference evidence="6" key="1">
    <citation type="submission" date="2016-10" db="EMBL/GenBank/DDBJ databases">
        <authorList>
            <person name="Varghese N."/>
            <person name="Submissions S."/>
        </authorList>
    </citation>
    <scope>NUCLEOTIDE SEQUENCE [LARGE SCALE GENOMIC DNA]</scope>
    <source>
        <strain evidence="6">PL19</strain>
    </source>
</reference>
<dbReference type="EMBL" id="FOSG01000010">
    <property type="protein sequence ID" value="SFK90148.1"/>
    <property type="molecule type" value="Genomic_DNA"/>
</dbReference>
<evidence type="ECO:0000256" key="1">
    <source>
        <dbReference type="ARBA" id="ARBA00022729"/>
    </source>
</evidence>
<keyword evidence="6" id="KW-1185">Reference proteome</keyword>
<gene>
    <name evidence="5" type="ORF">SAMN05192584_11021</name>
</gene>
<dbReference type="RefSeq" id="WP_093850275.1">
    <property type="nucleotide sequence ID" value="NZ_FOSG01000010.1"/>
</dbReference>
<feature type="compositionally biased region" description="Low complexity" evidence="2">
    <location>
        <begin position="68"/>
        <end position="77"/>
    </location>
</feature>
<sequence length="208" mass="21813">MAQHNPGPQYQQQWGPGRPQQPMPPVPRKKSGAGRIIGFGCLGVIAFFVVIGVIGAALGAGGDESAEKPAAPAAPKEPGGGEKKDKGEEKPREEPEEEAPAPIQVTAEAADFRPTILADGEEYTSVLVTVVNNSAEKVGVNPLYFEVTAADGSKYDVELAADERQIDTVELTEGEKVTGTVTVKGKIEPKTVTFTDGLFGDSIRADVG</sequence>
<feature type="compositionally biased region" description="Low complexity" evidence="2">
    <location>
        <begin position="1"/>
        <end position="18"/>
    </location>
</feature>
<proteinExistence type="predicted"/>
<dbReference type="AlphaFoldDB" id="A0A1I4D975"/>
<keyword evidence="3" id="KW-1133">Transmembrane helix</keyword>
<dbReference type="Gene3D" id="2.60.40.1240">
    <property type="match status" value="1"/>
</dbReference>
<evidence type="ECO:0000256" key="2">
    <source>
        <dbReference type="SAM" id="MobiDB-lite"/>
    </source>
</evidence>
<evidence type="ECO:0000256" key="3">
    <source>
        <dbReference type="SAM" id="Phobius"/>
    </source>
</evidence>
<dbReference type="InterPro" id="IPR029051">
    <property type="entry name" value="DUF4352"/>
</dbReference>
<dbReference type="Pfam" id="PF11611">
    <property type="entry name" value="DUF4352"/>
    <property type="match status" value="1"/>
</dbReference>
<feature type="compositionally biased region" description="Basic and acidic residues" evidence="2">
    <location>
        <begin position="79"/>
        <end position="93"/>
    </location>
</feature>
<keyword evidence="1" id="KW-0732">Signal</keyword>
<feature type="region of interest" description="Disordered" evidence="2">
    <location>
        <begin position="61"/>
        <end position="108"/>
    </location>
</feature>
<protein>
    <recommendedName>
        <fullName evidence="4">DUF4352 domain-containing protein</fullName>
    </recommendedName>
</protein>
<evidence type="ECO:0000313" key="6">
    <source>
        <dbReference type="Proteomes" id="UP000198928"/>
    </source>
</evidence>
<feature type="domain" description="DUF4352" evidence="4">
    <location>
        <begin position="118"/>
        <end position="198"/>
    </location>
</feature>
<accession>A0A1I4D975</accession>
<keyword evidence="3" id="KW-0472">Membrane</keyword>
<dbReference type="OrthoDB" id="3482269at2"/>
<keyword evidence="3" id="KW-0812">Transmembrane</keyword>
<name>A0A1I4D975_9ACTN</name>
<organism evidence="5 6">
    <name type="scientific">Streptomyces pini</name>
    <dbReference type="NCBI Taxonomy" id="1520580"/>
    <lineage>
        <taxon>Bacteria</taxon>
        <taxon>Bacillati</taxon>
        <taxon>Actinomycetota</taxon>
        <taxon>Actinomycetes</taxon>
        <taxon>Kitasatosporales</taxon>
        <taxon>Streptomycetaceae</taxon>
        <taxon>Streptomyces</taxon>
    </lineage>
</organism>
<dbReference type="InterPro" id="IPR029050">
    <property type="entry name" value="Immunoprotect_excell_Ig-like"/>
</dbReference>
<feature type="region of interest" description="Disordered" evidence="2">
    <location>
        <begin position="1"/>
        <end position="31"/>
    </location>
</feature>
<evidence type="ECO:0000259" key="4">
    <source>
        <dbReference type="Pfam" id="PF11611"/>
    </source>
</evidence>